<reference evidence="2 3" key="1">
    <citation type="submission" date="2019-05" db="EMBL/GenBank/DDBJ databases">
        <title>Another draft genome of Portunus trituberculatus and its Hox gene families provides insights of decapod evolution.</title>
        <authorList>
            <person name="Jeong J.-H."/>
            <person name="Song I."/>
            <person name="Kim S."/>
            <person name="Choi T."/>
            <person name="Kim D."/>
            <person name="Ryu S."/>
            <person name="Kim W."/>
        </authorList>
    </citation>
    <scope>NUCLEOTIDE SEQUENCE [LARGE SCALE GENOMIC DNA]</scope>
    <source>
        <tissue evidence="2">Muscle</tissue>
    </source>
</reference>
<keyword evidence="3" id="KW-1185">Reference proteome</keyword>
<sequence length="77" mass="8688">MPIRLVLRLLILSPVSPTCAVDVPHKIDDLYNCGVSEEGYQLFRDAGQRQRELAAIVTEVPIVALNELFLKDEHVKM</sequence>
<evidence type="ECO:0000256" key="1">
    <source>
        <dbReference type="SAM" id="SignalP"/>
    </source>
</evidence>
<proteinExistence type="predicted"/>
<dbReference type="OrthoDB" id="958254at2759"/>
<accession>A0A5B7KEC6</accession>
<dbReference type="AlphaFoldDB" id="A0A5B7KEC6"/>
<keyword evidence="1" id="KW-0732">Signal</keyword>
<name>A0A5B7KEC6_PORTR</name>
<dbReference type="EMBL" id="VSRR010146459">
    <property type="protein sequence ID" value="MPD05530.1"/>
    <property type="molecule type" value="Genomic_DNA"/>
</dbReference>
<feature type="chain" id="PRO_5022851253" evidence="1">
    <location>
        <begin position="21"/>
        <end position="77"/>
    </location>
</feature>
<evidence type="ECO:0000313" key="2">
    <source>
        <dbReference type="EMBL" id="MPD05530.1"/>
    </source>
</evidence>
<evidence type="ECO:0000313" key="3">
    <source>
        <dbReference type="Proteomes" id="UP000324222"/>
    </source>
</evidence>
<feature type="signal peptide" evidence="1">
    <location>
        <begin position="1"/>
        <end position="20"/>
    </location>
</feature>
<organism evidence="2 3">
    <name type="scientific">Portunus trituberculatus</name>
    <name type="common">Swimming crab</name>
    <name type="synonym">Neptunus trituberculatus</name>
    <dbReference type="NCBI Taxonomy" id="210409"/>
    <lineage>
        <taxon>Eukaryota</taxon>
        <taxon>Metazoa</taxon>
        <taxon>Ecdysozoa</taxon>
        <taxon>Arthropoda</taxon>
        <taxon>Crustacea</taxon>
        <taxon>Multicrustacea</taxon>
        <taxon>Malacostraca</taxon>
        <taxon>Eumalacostraca</taxon>
        <taxon>Eucarida</taxon>
        <taxon>Decapoda</taxon>
        <taxon>Pleocyemata</taxon>
        <taxon>Brachyura</taxon>
        <taxon>Eubrachyura</taxon>
        <taxon>Portunoidea</taxon>
        <taxon>Portunidae</taxon>
        <taxon>Portuninae</taxon>
        <taxon>Portunus</taxon>
    </lineage>
</organism>
<dbReference type="Proteomes" id="UP000324222">
    <property type="component" value="Unassembled WGS sequence"/>
</dbReference>
<protein>
    <submittedName>
        <fullName evidence="2">Uncharacterized protein</fullName>
    </submittedName>
</protein>
<gene>
    <name evidence="2" type="ORF">E2C01_101278</name>
</gene>
<comment type="caution">
    <text evidence="2">The sequence shown here is derived from an EMBL/GenBank/DDBJ whole genome shotgun (WGS) entry which is preliminary data.</text>
</comment>